<dbReference type="PANTHER" id="PTHR37423:SF2">
    <property type="entry name" value="MEMBRANE-BOUND LYTIC MUREIN TRANSGLYCOSYLASE C"/>
    <property type="match status" value="1"/>
</dbReference>
<keyword evidence="1" id="KW-1133">Transmembrane helix</keyword>
<accession>A0A9Q4ACQ3</accession>
<dbReference type="Proteomes" id="UP001108123">
    <property type="component" value="Unassembled WGS sequence"/>
</dbReference>
<dbReference type="RefSeq" id="WP_229775504.1">
    <property type="nucleotide sequence ID" value="NZ_JAHLOA010000009.1"/>
</dbReference>
<dbReference type="AlphaFoldDB" id="A0A9Q4ACQ3"/>
<dbReference type="InterPro" id="IPR023346">
    <property type="entry name" value="Lysozyme-like_dom_sf"/>
</dbReference>
<reference evidence="3" key="1">
    <citation type="submission" date="2022-01" db="EMBL/GenBank/DDBJ databases">
        <title>Collection of gut derived symbiotic bacterial strains cultured from healthy donors.</title>
        <authorList>
            <person name="Lin H."/>
            <person name="Kohout C."/>
            <person name="Waligurski E."/>
            <person name="Pamer E.G."/>
        </authorList>
    </citation>
    <scope>NUCLEOTIDE SEQUENCE</scope>
    <source>
        <strain evidence="3">MSK.14.39</strain>
    </source>
</reference>
<name>A0A9Q4ACQ3_9FIRM</name>
<comment type="caution">
    <text evidence="3">The sequence shown here is derived from an EMBL/GenBank/DDBJ whole genome shotgun (WGS) entry which is preliminary data.</text>
</comment>
<dbReference type="SUPFAM" id="SSF53955">
    <property type="entry name" value="Lysozyme-like"/>
    <property type="match status" value="1"/>
</dbReference>
<dbReference type="EMBL" id="JAKNID010000021">
    <property type="protein sequence ID" value="MCG4565128.1"/>
    <property type="molecule type" value="Genomic_DNA"/>
</dbReference>
<feature type="domain" description="Transglycosylase SLT" evidence="2">
    <location>
        <begin position="41"/>
        <end position="153"/>
    </location>
</feature>
<evidence type="ECO:0000259" key="2">
    <source>
        <dbReference type="Pfam" id="PF01464"/>
    </source>
</evidence>
<gene>
    <name evidence="3" type="ORF">L0P62_06675</name>
</gene>
<dbReference type="Pfam" id="PF01464">
    <property type="entry name" value="SLT"/>
    <property type="match status" value="1"/>
</dbReference>
<protein>
    <submittedName>
        <fullName evidence="3">Lytic transglycosylase domain-containing protein</fullName>
    </submittedName>
</protein>
<keyword evidence="4" id="KW-1185">Reference proteome</keyword>
<evidence type="ECO:0000256" key="1">
    <source>
        <dbReference type="SAM" id="Phobius"/>
    </source>
</evidence>
<evidence type="ECO:0000313" key="3">
    <source>
        <dbReference type="EMBL" id="MCG4565128.1"/>
    </source>
</evidence>
<proteinExistence type="predicted"/>
<feature type="transmembrane region" description="Helical" evidence="1">
    <location>
        <begin position="12"/>
        <end position="34"/>
    </location>
</feature>
<dbReference type="PANTHER" id="PTHR37423">
    <property type="entry name" value="SOLUBLE LYTIC MUREIN TRANSGLYCOSYLASE-RELATED"/>
    <property type="match status" value="1"/>
</dbReference>
<dbReference type="InterPro" id="IPR008258">
    <property type="entry name" value="Transglycosylase_SLT_dom_1"/>
</dbReference>
<dbReference type="Gene3D" id="1.10.530.10">
    <property type="match status" value="1"/>
</dbReference>
<sequence>MAGVFNKIIKKVLLIILIGVILFMGFKLSIKIIYPMDYKKYIHVYSQKYNIDPYLVAAIINVESNFEKDARSEKDARGLMQVSSTTGNWAAKELNLKDFTLEHLYDPEINIMIGCWYLNVLDEEFDGKLPLVLAAYNGGSGNVNKWLADSRYSEDGKSLKHIPFKETSDYVEKVLDNYEKYKKIYSGTFENDNLEENLLDKNINTFKKTFKDYLKNM</sequence>
<keyword evidence="1" id="KW-0812">Transmembrane</keyword>
<evidence type="ECO:0000313" key="4">
    <source>
        <dbReference type="Proteomes" id="UP001108123"/>
    </source>
</evidence>
<organism evidence="3 4">
    <name type="scientific">Anaerosalibacter bizertensis</name>
    <dbReference type="NCBI Taxonomy" id="932217"/>
    <lineage>
        <taxon>Bacteria</taxon>
        <taxon>Bacillati</taxon>
        <taxon>Bacillota</taxon>
        <taxon>Tissierellia</taxon>
        <taxon>Tissierellales</taxon>
        <taxon>Sporanaerobacteraceae</taxon>
        <taxon>Anaerosalibacter</taxon>
    </lineage>
</organism>
<keyword evidence="1" id="KW-0472">Membrane</keyword>
<dbReference type="CDD" id="cd16896">
    <property type="entry name" value="LT_Slt70-like"/>
    <property type="match status" value="1"/>
</dbReference>